<dbReference type="NCBIfam" id="TIGR01297">
    <property type="entry name" value="CDF"/>
    <property type="match status" value="1"/>
</dbReference>
<keyword evidence="4 7" id="KW-1133">Transmembrane helix</keyword>
<feature type="transmembrane region" description="Helical" evidence="7">
    <location>
        <begin position="354"/>
        <end position="372"/>
    </location>
</feature>
<dbReference type="EMBL" id="HBHK01010914">
    <property type="protein sequence ID" value="CAD9680248.1"/>
    <property type="molecule type" value="Transcribed_RNA"/>
</dbReference>
<keyword evidence="2 7" id="KW-0812">Transmembrane</keyword>
<sequence>MDECASPLGAGNGYDSTGGANGAAGSDRLRSLSSGDGARGASTEMVDVDMDGEVNVPKRFDRTARTVSMASSNGSSGRNVDYFEVENENDGSREFEFVDTLTTVLCNRGNEETSSLRALVVVCLLTTLFTVAQFFGAYFANSLAMVGDCFTMAIDSLTYFLNIYVEYHNLKRARTATEEEKARAVIASAKLETKVAFVSGLSLILVTAFLIWDSVSRLHSDAGVDPVNPQIMFAFTLVNLIMNFISCTGFCKQSQFRCRCCGATMAEKVRVDEDLDLRRYLGSDSRLPRVSSSHDDDNYSIGTIENFQSDPGDNLNMMSAFIHLAADTLRSITVFISSLWVWIANGNSVRADAISSLIVCTLILFAAGFLMYETFKQIQKIRLVDGSVTFEPVSSVNDAENYLP</sequence>
<dbReference type="InterPro" id="IPR058533">
    <property type="entry name" value="Cation_efflux_TM"/>
</dbReference>
<feature type="transmembrane region" description="Helical" evidence="7">
    <location>
        <begin position="145"/>
        <end position="165"/>
    </location>
</feature>
<evidence type="ECO:0000256" key="1">
    <source>
        <dbReference type="ARBA" id="ARBA00004141"/>
    </source>
</evidence>
<evidence type="ECO:0000256" key="6">
    <source>
        <dbReference type="SAM" id="MobiDB-lite"/>
    </source>
</evidence>
<feature type="transmembrane region" description="Helical" evidence="7">
    <location>
        <begin position="321"/>
        <end position="342"/>
    </location>
</feature>
<keyword evidence="3" id="KW-0406">Ion transport</keyword>
<dbReference type="InterPro" id="IPR027469">
    <property type="entry name" value="Cation_efflux_TMD_sf"/>
</dbReference>
<dbReference type="Pfam" id="PF01545">
    <property type="entry name" value="Cation_efflux"/>
    <property type="match status" value="1"/>
</dbReference>
<feature type="transmembrane region" description="Helical" evidence="7">
    <location>
        <begin position="232"/>
        <end position="251"/>
    </location>
</feature>
<accession>A0A7S2RTF9</accession>
<protein>
    <recommendedName>
        <fullName evidence="8">Cation efflux protein transmembrane domain-containing protein</fullName>
    </recommendedName>
</protein>
<dbReference type="InterPro" id="IPR050681">
    <property type="entry name" value="CDF/SLC30A"/>
</dbReference>
<evidence type="ECO:0000256" key="2">
    <source>
        <dbReference type="ARBA" id="ARBA00022692"/>
    </source>
</evidence>
<evidence type="ECO:0000256" key="4">
    <source>
        <dbReference type="ARBA" id="ARBA00022989"/>
    </source>
</evidence>
<feature type="transmembrane region" description="Helical" evidence="7">
    <location>
        <begin position="195"/>
        <end position="212"/>
    </location>
</feature>
<reference evidence="9" key="1">
    <citation type="submission" date="2021-01" db="EMBL/GenBank/DDBJ databases">
        <authorList>
            <person name="Corre E."/>
            <person name="Pelletier E."/>
            <person name="Niang G."/>
            <person name="Scheremetjew M."/>
            <person name="Finn R."/>
            <person name="Kale V."/>
            <person name="Holt S."/>
            <person name="Cochrane G."/>
            <person name="Meng A."/>
            <person name="Brown T."/>
            <person name="Cohen L."/>
        </authorList>
    </citation>
    <scope>NUCLEOTIDE SEQUENCE</scope>
    <source>
        <strain evidence="9">NY070348D</strain>
    </source>
</reference>
<feature type="transmembrane region" description="Helical" evidence="7">
    <location>
        <begin position="118"/>
        <end position="139"/>
    </location>
</feature>
<evidence type="ECO:0000259" key="8">
    <source>
        <dbReference type="Pfam" id="PF01545"/>
    </source>
</evidence>
<evidence type="ECO:0000256" key="5">
    <source>
        <dbReference type="ARBA" id="ARBA00023136"/>
    </source>
</evidence>
<organism evidence="9">
    <name type="scientific">Mucochytrium quahogii</name>
    <dbReference type="NCBI Taxonomy" id="96639"/>
    <lineage>
        <taxon>Eukaryota</taxon>
        <taxon>Sar</taxon>
        <taxon>Stramenopiles</taxon>
        <taxon>Bigyra</taxon>
        <taxon>Labyrinthulomycetes</taxon>
        <taxon>Thraustochytrida</taxon>
        <taxon>Thraustochytriidae</taxon>
        <taxon>Mucochytrium</taxon>
    </lineage>
</organism>
<keyword evidence="3" id="KW-0862">Zinc</keyword>
<evidence type="ECO:0000256" key="3">
    <source>
        <dbReference type="ARBA" id="ARBA00022906"/>
    </source>
</evidence>
<dbReference type="InterPro" id="IPR002524">
    <property type="entry name" value="Cation_efflux"/>
</dbReference>
<comment type="subcellular location">
    <subcellularLocation>
        <location evidence="1">Membrane</location>
        <topology evidence="1">Multi-pass membrane protein</topology>
    </subcellularLocation>
</comment>
<dbReference type="GO" id="GO:0005385">
    <property type="term" value="F:zinc ion transmembrane transporter activity"/>
    <property type="evidence" value="ECO:0007669"/>
    <property type="project" value="TreeGrafter"/>
</dbReference>
<evidence type="ECO:0000313" key="9">
    <source>
        <dbReference type="EMBL" id="CAD9680248.1"/>
    </source>
</evidence>
<name>A0A7S2RTF9_9STRA</name>
<dbReference type="GO" id="GO:0005886">
    <property type="term" value="C:plasma membrane"/>
    <property type="evidence" value="ECO:0007669"/>
    <property type="project" value="TreeGrafter"/>
</dbReference>
<keyword evidence="5 7" id="KW-0472">Membrane</keyword>
<keyword evidence="3" id="KW-0813">Transport</keyword>
<dbReference type="SUPFAM" id="SSF161111">
    <property type="entry name" value="Cation efflux protein transmembrane domain-like"/>
    <property type="match status" value="1"/>
</dbReference>
<gene>
    <name evidence="9" type="ORF">QSP1433_LOCUS6850</name>
</gene>
<dbReference type="PANTHER" id="PTHR11562">
    <property type="entry name" value="CATION EFFLUX PROTEIN/ ZINC TRANSPORTER"/>
    <property type="match status" value="1"/>
</dbReference>
<dbReference type="AlphaFoldDB" id="A0A7S2RTF9"/>
<feature type="domain" description="Cation efflux protein transmembrane" evidence="8">
    <location>
        <begin position="120"/>
        <end position="377"/>
    </location>
</feature>
<keyword evidence="3" id="KW-0864">Zinc transport</keyword>
<dbReference type="Gene3D" id="1.20.1510.10">
    <property type="entry name" value="Cation efflux protein transmembrane domain"/>
    <property type="match status" value="1"/>
</dbReference>
<feature type="region of interest" description="Disordered" evidence="6">
    <location>
        <begin position="1"/>
        <end position="45"/>
    </location>
</feature>
<proteinExistence type="predicted"/>
<dbReference type="PANTHER" id="PTHR11562:SF17">
    <property type="entry name" value="RE54080P-RELATED"/>
    <property type="match status" value="1"/>
</dbReference>
<evidence type="ECO:0000256" key="7">
    <source>
        <dbReference type="SAM" id="Phobius"/>
    </source>
</evidence>